<organism evidence="8 9">
    <name type="scientific">Lysinibacter cavernae</name>
    <dbReference type="NCBI Taxonomy" id="1640652"/>
    <lineage>
        <taxon>Bacteria</taxon>
        <taxon>Bacillati</taxon>
        <taxon>Actinomycetota</taxon>
        <taxon>Actinomycetes</taxon>
        <taxon>Micrococcales</taxon>
        <taxon>Microbacteriaceae</taxon>
        <taxon>Lysinibacter</taxon>
    </lineage>
</organism>
<comment type="caution">
    <text evidence="8">The sequence shown here is derived from an EMBL/GenBank/DDBJ whole genome shotgun (WGS) entry which is preliminary data.</text>
</comment>
<evidence type="ECO:0000313" key="9">
    <source>
        <dbReference type="Proteomes" id="UP000541033"/>
    </source>
</evidence>
<dbReference type="InterPro" id="IPR013324">
    <property type="entry name" value="RNA_pol_sigma_r3/r4-like"/>
</dbReference>
<evidence type="ECO:0000256" key="4">
    <source>
        <dbReference type="ARBA" id="ARBA00023125"/>
    </source>
</evidence>
<dbReference type="Gene3D" id="1.10.1740.10">
    <property type="match status" value="1"/>
</dbReference>
<keyword evidence="4" id="KW-0238">DNA-binding</keyword>
<keyword evidence="3" id="KW-0731">Sigma factor</keyword>
<evidence type="ECO:0000256" key="3">
    <source>
        <dbReference type="ARBA" id="ARBA00023082"/>
    </source>
</evidence>
<dbReference type="NCBIfam" id="TIGR02937">
    <property type="entry name" value="sigma70-ECF"/>
    <property type="match status" value="1"/>
</dbReference>
<evidence type="ECO:0000259" key="7">
    <source>
        <dbReference type="Pfam" id="PF08281"/>
    </source>
</evidence>
<dbReference type="SUPFAM" id="SSF88659">
    <property type="entry name" value="Sigma3 and sigma4 domains of RNA polymerase sigma factors"/>
    <property type="match status" value="1"/>
</dbReference>
<evidence type="ECO:0000259" key="6">
    <source>
        <dbReference type="Pfam" id="PF04542"/>
    </source>
</evidence>
<evidence type="ECO:0000313" key="8">
    <source>
        <dbReference type="EMBL" id="NIH53316.1"/>
    </source>
</evidence>
<dbReference type="RefSeq" id="WP_167148832.1">
    <property type="nucleotide sequence ID" value="NZ_JAAMOX010000001.1"/>
</dbReference>
<evidence type="ECO:0000256" key="5">
    <source>
        <dbReference type="ARBA" id="ARBA00023163"/>
    </source>
</evidence>
<dbReference type="GO" id="GO:0006352">
    <property type="term" value="P:DNA-templated transcription initiation"/>
    <property type="evidence" value="ECO:0007669"/>
    <property type="project" value="InterPro"/>
</dbReference>
<dbReference type="Pfam" id="PF08281">
    <property type="entry name" value="Sigma70_r4_2"/>
    <property type="match status" value="1"/>
</dbReference>
<sequence>MSLEQQSGVSARPTNIRDVFPPATPTIEDLAQQHAPDLLTYFVRRIQVPADAAELLNDTLVAIWRAEGRLPKDAEQARMWMFGVAKRVLKRHYRTGARHERILSRAEASLTASLEPELSLAEQAESHAFVREMVDSLPQRQRELVKLVHWDGFSIVEAAQHLGISASTARTHAQRAKAQLAVLLGSEFETEGE</sequence>
<protein>
    <submittedName>
        <fullName evidence="8">RNA polymerase sigma-70 factor (ECF subfamily)</fullName>
    </submittedName>
</protein>
<reference evidence="8 9" key="1">
    <citation type="submission" date="2020-02" db="EMBL/GenBank/DDBJ databases">
        <title>Sequencing the genomes of 1000 actinobacteria strains.</title>
        <authorList>
            <person name="Klenk H.-P."/>
        </authorList>
    </citation>
    <scope>NUCLEOTIDE SEQUENCE [LARGE SCALE GENOMIC DNA]</scope>
    <source>
        <strain evidence="8 9">DSM 27960</strain>
    </source>
</reference>
<dbReference type="PANTHER" id="PTHR43133">
    <property type="entry name" value="RNA POLYMERASE ECF-TYPE SIGMA FACTO"/>
    <property type="match status" value="1"/>
</dbReference>
<dbReference type="GO" id="GO:0003677">
    <property type="term" value="F:DNA binding"/>
    <property type="evidence" value="ECO:0007669"/>
    <property type="project" value="UniProtKB-KW"/>
</dbReference>
<keyword evidence="9" id="KW-1185">Reference proteome</keyword>
<gene>
    <name evidence="8" type="ORF">FHX76_001184</name>
</gene>
<dbReference type="InterPro" id="IPR013325">
    <property type="entry name" value="RNA_pol_sigma_r2"/>
</dbReference>
<proteinExistence type="inferred from homology"/>
<dbReference type="SUPFAM" id="SSF88946">
    <property type="entry name" value="Sigma2 domain of RNA polymerase sigma factors"/>
    <property type="match status" value="1"/>
</dbReference>
<dbReference type="Proteomes" id="UP000541033">
    <property type="component" value="Unassembled WGS sequence"/>
</dbReference>
<dbReference type="GO" id="GO:0016987">
    <property type="term" value="F:sigma factor activity"/>
    <property type="evidence" value="ECO:0007669"/>
    <property type="project" value="UniProtKB-KW"/>
</dbReference>
<evidence type="ECO:0000256" key="1">
    <source>
        <dbReference type="ARBA" id="ARBA00010641"/>
    </source>
</evidence>
<dbReference type="Gene3D" id="1.10.10.10">
    <property type="entry name" value="Winged helix-like DNA-binding domain superfamily/Winged helix DNA-binding domain"/>
    <property type="match status" value="1"/>
</dbReference>
<dbReference type="InterPro" id="IPR007627">
    <property type="entry name" value="RNA_pol_sigma70_r2"/>
</dbReference>
<feature type="domain" description="RNA polymerase sigma-70 region 2" evidence="6">
    <location>
        <begin position="30"/>
        <end position="98"/>
    </location>
</feature>
<dbReference type="Pfam" id="PF04542">
    <property type="entry name" value="Sigma70_r2"/>
    <property type="match status" value="1"/>
</dbReference>
<dbReference type="PANTHER" id="PTHR43133:SF8">
    <property type="entry name" value="RNA POLYMERASE SIGMA FACTOR HI_1459-RELATED"/>
    <property type="match status" value="1"/>
</dbReference>
<name>A0A7X5TSB1_9MICO</name>
<keyword evidence="5" id="KW-0804">Transcription</keyword>
<dbReference type="EMBL" id="JAAMOX010000001">
    <property type="protein sequence ID" value="NIH53316.1"/>
    <property type="molecule type" value="Genomic_DNA"/>
</dbReference>
<dbReference type="CDD" id="cd06171">
    <property type="entry name" value="Sigma70_r4"/>
    <property type="match status" value="1"/>
</dbReference>
<dbReference type="InterPro" id="IPR036388">
    <property type="entry name" value="WH-like_DNA-bd_sf"/>
</dbReference>
<evidence type="ECO:0000256" key="2">
    <source>
        <dbReference type="ARBA" id="ARBA00023015"/>
    </source>
</evidence>
<dbReference type="InterPro" id="IPR014284">
    <property type="entry name" value="RNA_pol_sigma-70_dom"/>
</dbReference>
<feature type="domain" description="RNA polymerase sigma factor 70 region 4 type 2" evidence="7">
    <location>
        <begin position="130"/>
        <end position="180"/>
    </location>
</feature>
<dbReference type="InterPro" id="IPR039425">
    <property type="entry name" value="RNA_pol_sigma-70-like"/>
</dbReference>
<dbReference type="InterPro" id="IPR013249">
    <property type="entry name" value="RNA_pol_sigma70_r4_t2"/>
</dbReference>
<dbReference type="AlphaFoldDB" id="A0A7X5TSB1"/>
<comment type="similarity">
    <text evidence="1">Belongs to the sigma-70 factor family. ECF subfamily.</text>
</comment>
<accession>A0A7X5TSB1</accession>
<keyword evidence="2" id="KW-0805">Transcription regulation</keyword>